<evidence type="ECO:0000313" key="2">
    <source>
        <dbReference type="Proteomes" id="UP000218542"/>
    </source>
</evidence>
<keyword evidence="2" id="KW-1185">Reference proteome</keyword>
<dbReference type="Proteomes" id="UP000218542">
    <property type="component" value="Unassembled WGS sequence"/>
</dbReference>
<comment type="caution">
    <text evidence="1">The sequence shown here is derived from an EMBL/GenBank/DDBJ whole genome shotgun (WGS) entry which is preliminary data.</text>
</comment>
<reference evidence="2" key="1">
    <citation type="journal article" date="2017" name="Environ. Microbiol. Rep.">
        <title>Genetic Diversity of Marine Anaerobic Ammonium-Oxidizing Bacteria as Revealed by Genomic and Proteomic Analyses of 'Candidatus Scalindua japonica'.</title>
        <authorList>
            <person name="Oshiki M."/>
            <person name="Mizuto K."/>
            <person name="Kimura Z."/>
            <person name="Kindaichi T."/>
            <person name="Satoh H."/>
            <person name="Okabe S."/>
        </authorList>
    </citation>
    <scope>NUCLEOTIDE SEQUENCE [LARGE SCALE GENOMIC DNA]</scope>
    <source>
        <strain evidence="2">husup-a2</strain>
    </source>
</reference>
<gene>
    <name evidence="1" type="ORF">SCALIN_C17_0027</name>
</gene>
<dbReference type="AlphaFoldDB" id="A0A286TYP8"/>
<name>A0A286TYP8_9BACT</name>
<evidence type="ECO:0000313" key="1">
    <source>
        <dbReference type="EMBL" id="GAX60994.1"/>
    </source>
</evidence>
<dbReference type="EMBL" id="BAOS01000017">
    <property type="protein sequence ID" value="GAX60994.1"/>
    <property type="molecule type" value="Genomic_DNA"/>
</dbReference>
<dbReference type="RefSeq" id="WP_096894387.1">
    <property type="nucleotide sequence ID" value="NZ_BAOS01000017.1"/>
</dbReference>
<dbReference type="OrthoDB" id="9838573at2"/>
<accession>A0A286TYP8</accession>
<proteinExistence type="predicted"/>
<protein>
    <submittedName>
        <fullName evidence="1">ATPase</fullName>
    </submittedName>
</protein>
<sequence length="161" mass="18255">MDKEEILTEIISSQSLPDHEAVGVMWASLTKTVDMTKGEGDHKLNRLRPGSLVEKFSDVEMRRLLKNVSVDSLAFFDPPLETILTDPEGTPDEDSTMRAIGKLRSSRDSDPKDALMNLVRVLERIYTHEFKDRSISYVTEILSLTRKVLYLFCILAVSKLP</sequence>
<organism evidence="1 2">
    <name type="scientific">Candidatus Scalindua japonica</name>
    <dbReference type="NCBI Taxonomy" id="1284222"/>
    <lineage>
        <taxon>Bacteria</taxon>
        <taxon>Pseudomonadati</taxon>
        <taxon>Planctomycetota</taxon>
        <taxon>Candidatus Brocadiia</taxon>
        <taxon>Candidatus Brocadiales</taxon>
        <taxon>Candidatus Scalinduaceae</taxon>
        <taxon>Candidatus Scalindua</taxon>
    </lineage>
</organism>